<dbReference type="KEGG" id="ptkz:JDV02_009642"/>
<evidence type="ECO:0000313" key="3">
    <source>
        <dbReference type="Proteomes" id="UP000829364"/>
    </source>
</evidence>
<feature type="region of interest" description="Disordered" evidence="1">
    <location>
        <begin position="86"/>
        <end position="113"/>
    </location>
</feature>
<feature type="region of interest" description="Disordered" evidence="1">
    <location>
        <begin position="37"/>
        <end position="60"/>
    </location>
</feature>
<sequence length="137" mass="14407">MRPPASQPCHACIPPSIAASISIRPFVPLSFLPSTTPLQLPPLRAPRPSQPSPPPSTTTEASFVFSFAPLPLTSPTPTVARSLLLPTTTTTPTFQHHQQPGLDPPASPPLCETLIDASSTTHQGFPLAPLTNHSPSP</sequence>
<dbReference type="RefSeq" id="XP_047847330.1">
    <property type="nucleotide sequence ID" value="XM_047991318.1"/>
</dbReference>
<dbReference type="AlphaFoldDB" id="A0A9Q8QSC4"/>
<proteinExistence type="predicted"/>
<accession>A0A9Q8QSC4</accession>
<organism evidence="2 3">
    <name type="scientific">Purpureocillium takamizusanense</name>
    <dbReference type="NCBI Taxonomy" id="2060973"/>
    <lineage>
        <taxon>Eukaryota</taxon>
        <taxon>Fungi</taxon>
        <taxon>Dikarya</taxon>
        <taxon>Ascomycota</taxon>
        <taxon>Pezizomycotina</taxon>
        <taxon>Sordariomycetes</taxon>
        <taxon>Hypocreomycetidae</taxon>
        <taxon>Hypocreales</taxon>
        <taxon>Ophiocordycipitaceae</taxon>
        <taxon>Purpureocillium</taxon>
    </lineage>
</organism>
<dbReference type="EMBL" id="CP086363">
    <property type="protein sequence ID" value="UNI23849.1"/>
    <property type="molecule type" value="Genomic_DNA"/>
</dbReference>
<evidence type="ECO:0000256" key="1">
    <source>
        <dbReference type="SAM" id="MobiDB-lite"/>
    </source>
</evidence>
<name>A0A9Q8QSC4_9HYPO</name>
<dbReference type="Proteomes" id="UP000829364">
    <property type="component" value="Chromosome 10"/>
</dbReference>
<keyword evidence="3" id="KW-1185">Reference proteome</keyword>
<protein>
    <submittedName>
        <fullName evidence="2">Uncharacterized protein</fullName>
    </submittedName>
</protein>
<gene>
    <name evidence="2" type="ORF">JDV02_009642</name>
</gene>
<reference evidence="2" key="1">
    <citation type="submission" date="2021-11" db="EMBL/GenBank/DDBJ databases">
        <title>Purpureocillium_takamizusanense_genome.</title>
        <authorList>
            <person name="Nguyen N.-H."/>
        </authorList>
    </citation>
    <scope>NUCLEOTIDE SEQUENCE</scope>
    <source>
        <strain evidence="2">PT3</strain>
    </source>
</reference>
<dbReference type="GeneID" id="72071587"/>
<evidence type="ECO:0000313" key="2">
    <source>
        <dbReference type="EMBL" id="UNI23849.1"/>
    </source>
</evidence>
<feature type="compositionally biased region" description="Pro residues" evidence="1">
    <location>
        <begin position="39"/>
        <end position="56"/>
    </location>
</feature>